<dbReference type="PANTHER" id="PTHR34631">
    <property type="match status" value="1"/>
</dbReference>
<accession>A0A840YI18</accession>
<dbReference type="Proteomes" id="UP000580654">
    <property type="component" value="Unassembled WGS sequence"/>
</dbReference>
<dbReference type="InterPro" id="IPR053520">
    <property type="entry name" value="Transposase_Tn903"/>
</dbReference>
<protein>
    <submittedName>
        <fullName evidence="2">IS5 family transposase</fullName>
    </submittedName>
</protein>
<evidence type="ECO:0000313" key="2">
    <source>
        <dbReference type="EMBL" id="MBB5696137.1"/>
    </source>
</evidence>
<dbReference type="Pfam" id="PF13737">
    <property type="entry name" value="DDE_Tnp_1_5"/>
    <property type="match status" value="1"/>
</dbReference>
<dbReference type="InterPro" id="IPR025668">
    <property type="entry name" value="Tnp_DDE_dom"/>
</dbReference>
<comment type="caution">
    <text evidence="2">The sequence shown here is derived from an EMBL/GenBank/DDBJ whole genome shotgun (WGS) entry which is preliminary data.</text>
</comment>
<keyword evidence="3" id="KW-1185">Reference proteome</keyword>
<dbReference type="NCBIfam" id="NF033579">
    <property type="entry name" value="transpos_IS5_2"/>
    <property type="match status" value="1"/>
</dbReference>
<dbReference type="PANTHER" id="PTHR34631:SF3">
    <property type="entry name" value="ISSOD12 TRANSPOSASE TNPA_ISSOD12"/>
    <property type="match status" value="1"/>
</dbReference>
<dbReference type="AlphaFoldDB" id="A0A840YI18"/>
<feature type="domain" description="Transposase DDE" evidence="1">
    <location>
        <begin position="33"/>
        <end position="139"/>
    </location>
</feature>
<evidence type="ECO:0000259" key="1">
    <source>
        <dbReference type="Pfam" id="PF13737"/>
    </source>
</evidence>
<dbReference type="EMBL" id="JACIJD010000030">
    <property type="protein sequence ID" value="MBB5696137.1"/>
    <property type="molecule type" value="Genomic_DNA"/>
</dbReference>
<evidence type="ECO:0000313" key="3">
    <source>
        <dbReference type="Proteomes" id="UP000580654"/>
    </source>
</evidence>
<proteinExistence type="predicted"/>
<organism evidence="2 3">
    <name type="scientific">Muricoccus pecuniae</name>
    <dbReference type="NCBI Taxonomy" id="693023"/>
    <lineage>
        <taxon>Bacteria</taxon>
        <taxon>Pseudomonadati</taxon>
        <taxon>Pseudomonadota</taxon>
        <taxon>Alphaproteobacteria</taxon>
        <taxon>Acetobacterales</taxon>
        <taxon>Roseomonadaceae</taxon>
        <taxon>Muricoccus</taxon>
    </lineage>
</organism>
<reference evidence="2 3" key="1">
    <citation type="submission" date="2020-08" db="EMBL/GenBank/DDBJ databases">
        <title>Genomic Encyclopedia of Type Strains, Phase IV (KMG-IV): sequencing the most valuable type-strain genomes for metagenomic binning, comparative biology and taxonomic classification.</title>
        <authorList>
            <person name="Goeker M."/>
        </authorList>
    </citation>
    <scope>NUCLEOTIDE SEQUENCE [LARGE SCALE GENOMIC DNA]</scope>
    <source>
        <strain evidence="2 3">DSM 25622</strain>
    </source>
</reference>
<gene>
    <name evidence="2" type="ORF">FHS87_004207</name>
</gene>
<name>A0A840YI18_9PROT</name>
<dbReference type="InterPro" id="IPR053172">
    <property type="entry name" value="Tn903_transposase"/>
</dbReference>
<sequence length="321" mass="35522">MPFKANADRRQHIPKQRFRATNWAEYDTALRGRGSLTVWFTDAAIAAWKAEPRTTRGGQPRYSELAISTALTLRTVFRLALRQTEGLIGSIIALLGLDLPVPDHTTLSRRAETLELPQPQPGTRPVHLLVDSTGLRLCGPGEWLVEKHGSRTRRSWRKLHVGVDADTGRIVAAELTARDVDDASQLGPLLDQVTDPIASFTADGAYDQDGVYCEVAARHPDSTVIVPPRSSAVPSATAETAPTKRDKHLRDIARHGRRSWQKASGYNWRALVEADIARFKRVIGGGLHSRTDGRRATEVAIAVRALNRMLELGRPEYVRIT</sequence>
<dbReference type="RefSeq" id="WP_184521235.1">
    <property type="nucleotide sequence ID" value="NZ_JACIJD010000030.1"/>
</dbReference>